<accession>A0A6M3X6B5</accession>
<gene>
    <name evidence="2" type="ORF">MM171B03600_0003</name>
</gene>
<evidence type="ECO:0000256" key="1">
    <source>
        <dbReference type="SAM" id="Phobius"/>
    </source>
</evidence>
<evidence type="ECO:0000313" key="2">
    <source>
        <dbReference type="EMBL" id="QJH93251.1"/>
    </source>
</evidence>
<dbReference type="EMBL" id="MT143960">
    <property type="protein sequence ID" value="QJH93251.1"/>
    <property type="molecule type" value="Genomic_DNA"/>
</dbReference>
<dbReference type="AlphaFoldDB" id="A0A6M3X6B5"/>
<sequence>MINFDPGIVAIIIAAGILGWPLDKAIKWVKDALRAKGVLAYFVELLVCGSATAVYLVSTGWNWLNLAIYTGLVFASVHGWYVKAK</sequence>
<keyword evidence="1" id="KW-1133">Transmembrane helix</keyword>
<feature type="transmembrane region" description="Helical" evidence="1">
    <location>
        <begin position="38"/>
        <end position="57"/>
    </location>
</feature>
<proteinExistence type="predicted"/>
<feature type="transmembrane region" description="Helical" evidence="1">
    <location>
        <begin position="63"/>
        <end position="82"/>
    </location>
</feature>
<reference evidence="2" key="1">
    <citation type="submission" date="2020-03" db="EMBL/GenBank/DDBJ databases">
        <title>The deep terrestrial virosphere.</title>
        <authorList>
            <person name="Holmfeldt K."/>
            <person name="Nilsson E."/>
            <person name="Simone D."/>
            <person name="Lopez-Fernandez M."/>
            <person name="Wu X."/>
            <person name="de Brujin I."/>
            <person name="Lundin D."/>
            <person name="Andersson A."/>
            <person name="Bertilsson S."/>
            <person name="Dopson M."/>
        </authorList>
    </citation>
    <scope>NUCLEOTIDE SEQUENCE</scope>
    <source>
        <strain evidence="2">MM171B03600</strain>
    </source>
</reference>
<organism evidence="2">
    <name type="scientific">viral metagenome</name>
    <dbReference type="NCBI Taxonomy" id="1070528"/>
    <lineage>
        <taxon>unclassified sequences</taxon>
        <taxon>metagenomes</taxon>
        <taxon>organismal metagenomes</taxon>
    </lineage>
</organism>
<keyword evidence="1" id="KW-0472">Membrane</keyword>
<feature type="transmembrane region" description="Helical" evidence="1">
    <location>
        <begin position="6"/>
        <end position="26"/>
    </location>
</feature>
<keyword evidence="1" id="KW-0812">Transmembrane</keyword>
<name>A0A6M3X6B5_9ZZZZ</name>
<protein>
    <submittedName>
        <fullName evidence="2">Uncharacterized protein</fullName>
    </submittedName>
</protein>